<dbReference type="Pfam" id="PF00106">
    <property type="entry name" value="adh_short"/>
    <property type="match status" value="1"/>
</dbReference>
<evidence type="ECO:0000313" key="4">
    <source>
        <dbReference type="EMBL" id="KAF4669846.1"/>
    </source>
</evidence>
<dbReference type="InterPro" id="IPR036291">
    <property type="entry name" value="NAD(P)-bd_dom_sf"/>
</dbReference>
<dbReference type="GO" id="GO:0016491">
    <property type="term" value="F:oxidoreductase activity"/>
    <property type="evidence" value="ECO:0007669"/>
    <property type="project" value="UniProtKB-KW"/>
</dbReference>
<dbReference type="AlphaFoldDB" id="A0A7J6MEK1"/>
<dbReference type="PRINTS" id="PR00081">
    <property type="entry name" value="GDHRDH"/>
</dbReference>
<dbReference type="EMBL" id="JABANN010000132">
    <property type="protein sequence ID" value="KAF4669846.1"/>
    <property type="molecule type" value="Genomic_DNA"/>
</dbReference>
<dbReference type="PANTHER" id="PTHR43658">
    <property type="entry name" value="SHORT-CHAIN DEHYDROGENASE/REDUCTASE"/>
    <property type="match status" value="1"/>
</dbReference>
<comment type="caution">
    <text evidence="4">The sequence shown here is derived from an EMBL/GenBank/DDBJ whole genome shotgun (WGS) entry which is preliminary data.</text>
</comment>
<dbReference type="Proteomes" id="UP000570595">
    <property type="component" value="Unassembled WGS sequence"/>
</dbReference>
<evidence type="ECO:0000256" key="1">
    <source>
        <dbReference type="ARBA" id="ARBA00023002"/>
    </source>
</evidence>
<dbReference type="OrthoDB" id="1274115at2759"/>
<evidence type="ECO:0000313" key="5">
    <source>
        <dbReference type="Proteomes" id="UP000570595"/>
    </source>
</evidence>
<dbReference type="PRINTS" id="PR00080">
    <property type="entry name" value="SDRFAMILY"/>
</dbReference>
<organism evidence="4 6">
    <name type="scientific">Perkinsus olseni</name>
    <name type="common">Perkinsus atlanticus</name>
    <dbReference type="NCBI Taxonomy" id="32597"/>
    <lineage>
        <taxon>Eukaryota</taxon>
        <taxon>Sar</taxon>
        <taxon>Alveolata</taxon>
        <taxon>Perkinsozoa</taxon>
        <taxon>Perkinsea</taxon>
        <taxon>Perkinsida</taxon>
        <taxon>Perkinsidae</taxon>
        <taxon>Perkinsus</taxon>
    </lineage>
</organism>
<reference evidence="5 6" key="1">
    <citation type="submission" date="2020-04" db="EMBL/GenBank/DDBJ databases">
        <title>Perkinsus olseni comparative genomics.</title>
        <authorList>
            <person name="Bogema D.R."/>
        </authorList>
    </citation>
    <scope>NUCLEOTIDE SEQUENCE [LARGE SCALE GENOMIC DNA]</scope>
    <source>
        <strain evidence="3">ATCC PRA-179</strain>
        <strain evidence="4">ATCC PRA-31</strain>
    </source>
</reference>
<dbReference type="EMBL" id="JABAHT010000116">
    <property type="protein sequence ID" value="KAF4664468.1"/>
    <property type="molecule type" value="Genomic_DNA"/>
</dbReference>
<proteinExistence type="inferred from homology"/>
<accession>A0A7J6MEK1</accession>
<evidence type="ECO:0000313" key="6">
    <source>
        <dbReference type="Proteomes" id="UP000572268"/>
    </source>
</evidence>
<comment type="similarity">
    <text evidence="2">Belongs to the short-chain dehydrogenases/reductases (SDR) family.</text>
</comment>
<sequence>MHISSTTCCIVTGGASGLGETTARVLAAKGAKVAILDVNTDKGEAVAKSIGGHFVHVDLLNESSIEKAVGEAVRLLGAVHVVVNSGGAGIAIQVINRAGQPHDIEAYAKNINLNLVGTFSVSAKVAAVMAKQVPVTEEGERGVIINVASIAAFDGQQGQSAYSSSKAGVVGLALPMARDLAPYGIRVNTIAPGIIKSPMSDQILPKVQKRLLSTQCFPPRFGDSKEFASLVVHMIENSYMNAEVVRMDAGQRMSRL</sequence>
<name>A0A7J6MEK1_PEROL</name>
<dbReference type="Proteomes" id="UP000572268">
    <property type="component" value="Unassembled WGS sequence"/>
</dbReference>
<gene>
    <name evidence="4" type="ORF">FOL46_001179</name>
    <name evidence="3" type="ORF">FOZ61_000775</name>
</gene>
<dbReference type="InterPro" id="IPR002347">
    <property type="entry name" value="SDR_fam"/>
</dbReference>
<dbReference type="PANTHER" id="PTHR43658:SF8">
    <property type="entry name" value="17-BETA-HYDROXYSTEROID DEHYDROGENASE 14-RELATED"/>
    <property type="match status" value="1"/>
</dbReference>
<evidence type="ECO:0000256" key="2">
    <source>
        <dbReference type="RuleBase" id="RU000363"/>
    </source>
</evidence>
<evidence type="ECO:0008006" key="7">
    <source>
        <dbReference type="Google" id="ProtNLM"/>
    </source>
</evidence>
<dbReference type="PROSITE" id="PS00061">
    <property type="entry name" value="ADH_SHORT"/>
    <property type="match status" value="1"/>
</dbReference>
<dbReference type="Gene3D" id="3.40.50.720">
    <property type="entry name" value="NAD(P)-binding Rossmann-like Domain"/>
    <property type="match status" value="1"/>
</dbReference>
<dbReference type="InterPro" id="IPR020904">
    <property type="entry name" value="Sc_DH/Rdtase_CS"/>
</dbReference>
<dbReference type="SUPFAM" id="SSF51735">
    <property type="entry name" value="NAD(P)-binding Rossmann-fold domains"/>
    <property type="match status" value="1"/>
</dbReference>
<protein>
    <recommendedName>
        <fullName evidence="7">3-hydroxyacyl-CoA dehydrogenase type-2</fullName>
    </recommendedName>
</protein>
<keyword evidence="1" id="KW-0560">Oxidoreductase</keyword>
<evidence type="ECO:0000313" key="3">
    <source>
        <dbReference type="EMBL" id="KAF4664468.1"/>
    </source>
</evidence>